<dbReference type="EMBL" id="CABIJS010000665">
    <property type="protein sequence ID" value="VUZ54576.1"/>
    <property type="molecule type" value="Genomic_DNA"/>
</dbReference>
<comment type="subcellular location">
    <subcellularLocation>
        <location evidence="1">Membrane</location>
        <topology evidence="1">Single-pass membrane protein</topology>
    </subcellularLocation>
</comment>
<keyword evidence="5 6" id="KW-0472">Membrane</keyword>
<evidence type="ECO:0000256" key="6">
    <source>
        <dbReference type="SAM" id="Phobius"/>
    </source>
</evidence>
<dbReference type="AlphaFoldDB" id="A0A564Z566"/>
<evidence type="ECO:0000256" key="5">
    <source>
        <dbReference type="ARBA" id="ARBA00023136"/>
    </source>
</evidence>
<dbReference type="Proteomes" id="UP000321570">
    <property type="component" value="Unassembled WGS sequence"/>
</dbReference>
<keyword evidence="4" id="KW-0175">Coiled coil</keyword>
<evidence type="ECO:0000256" key="3">
    <source>
        <dbReference type="ARBA" id="ARBA00022989"/>
    </source>
</evidence>
<dbReference type="GO" id="GO:0016020">
    <property type="term" value="C:membrane"/>
    <property type="evidence" value="ECO:0007669"/>
    <property type="project" value="UniProtKB-SubCell"/>
</dbReference>
<dbReference type="InterPro" id="IPR045866">
    <property type="entry name" value="FAM210A/B-like"/>
</dbReference>
<evidence type="ECO:0000313" key="8">
    <source>
        <dbReference type="EMBL" id="VUZ54576.1"/>
    </source>
</evidence>
<evidence type="ECO:0000256" key="1">
    <source>
        <dbReference type="ARBA" id="ARBA00004167"/>
    </source>
</evidence>
<feature type="domain" description="DUF1279" evidence="7">
    <location>
        <begin position="96"/>
        <end position="182"/>
    </location>
</feature>
<name>A0A564Z566_HYMDI</name>
<keyword evidence="3 6" id="KW-1133">Transmembrane helix</keyword>
<evidence type="ECO:0000256" key="2">
    <source>
        <dbReference type="ARBA" id="ARBA00022692"/>
    </source>
</evidence>
<dbReference type="InterPro" id="IPR009688">
    <property type="entry name" value="FAM210A/B-like_dom"/>
</dbReference>
<sequence>MFVSLSRKSFTFLKCGTERFFFRNFYYSTVSPFHPLRLSRYPIPPYQPLQHSYSFHPQNHCKSGIFSQRLDFLSTQSDPPKSSTGDVPDNKVSLVQRFKNAYKVYGKVLIVVHGVTSVAWLGLFYLIAYSGLDVISVLRSVKYLDWVIEPMLAHGLGLWATALILYKLNTPFRYLATLAVTRFVVRLMRSRGMAPHLTEEDRLRNLARQGVRLSRKRIIQSSDRMRARLRSVSYNRQSKKPLS</sequence>
<evidence type="ECO:0000259" key="7">
    <source>
        <dbReference type="Pfam" id="PF06916"/>
    </source>
</evidence>
<dbReference type="GO" id="GO:0005739">
    <property type="term" value="C:mitochondrion"/>
    <property type="evidence" value="ECO:0007669"/>
    <property type="project" value="TreeGrafter"/>
</dbReference>
<dbReference type="Pfam" id="PF06916">
    <property type="entry name" value="FAM210A-B_dom"/>
    <property type="match status" value="1"/>
</dbReference>
<evidence type="ECO:0000313" key="9">
    <source>
        <dbReference type="Proteomes" id="UP000321570"/>
    </source>
</evidence>
<feature type="transmembrane region" description="Helical" evidence="6">
    <location>
        <begin position="147"/>
        <end position="166"/>
    </location>
</feature>
<reference evidence="8 9" key="1">
    <citation type="submission" date="2019-07" db="EMBL/GenBank/DDBJ databases">
        <authorList>
            <person name="Jastrzebski P J."/>
            <person name="Paukszto L."/>
            <person name="Jastrzebski P J."/>
        </authorList>
    </citation>
    <scope>NUCLEOTIDE SEQUENCE [LARGE SCALE GENOMIC DNA]</scope>
    <source>
        <strain evidence="8 9">WMS-il1</strain>
    </source>
</reference>
<keyword evidence="9" id="KW-1185">Reference proteome</keyword>
<gene>
    <name evidence="8" type="ORF">WMSIL1_LOCUS12593</name>
</gene>
<accession>A0A564Z566</accession>
<protein>
    <recommendedName>
        <fullName evidence="7">DUF1279 domain-containing protein</fullName>
    </recommendedName>
</protein>
<dbReference type="PANTHER" id="PTHR21377:SF1">
    <property type="entry name" value="PROTEIN FAM210A"/>
    <property type="match status" value="1"/>
</dbReference>
<evidence type="ECO:0000256" key="4">
    <source>
        <dbReference type="ARBA" id="ARBA00023054"/>
    </source>
</evidence>
<feature type="transmembrane region" description="Helical" evidence="6">
    <location>
        <begin position="104"/>
        <end position="127"/>
    </location>
</feature>
<keyword evidence="2 6" id="KW-0812">Transmembrane</keyword>
<proteinExistence type="predicted"/>
<dbReference type="PANTHER" id="PTHR21377">
    <property type="entry name" value="PROTEIN FAM210B, MITOCHONDRIAL"/>
    <property type="match status" value="1"/>
</dbReference>
<organism evidence="8 9">
    <name type="scientific">Hymenolepis diminuta</name>
    <name type="common">Rat tapeworm</name>
    <dbReference type="NCBI Taxonomy" id="6216"/>
    <lineage>
        <taxon>Eukaryota</taxon>
        <taxon>Metazoa</taxon>
        <taxon>Spiralia</taxon>
        <taxon>Lophotrochozoa</taxon>
        <taxon>Platyhelminthes</taxon>
        <taxon>Cestoda</taxon>
        <taxon>Eucestoda</taxon>
        <taxon>Cyclophyllidea</taxon>
        <taxon>Hymenolepididae</taxon>
        <taxon>Hymenolepis</taxon>
    </lineage>
</organism>